<gene>
    <name evidence="5" type="ORF">TrST_g11372</name>
</gene>
<dbReference type="OrthoDB" id="10253041at2759"/>
<accession>A0A9W7AYI4</accession>
<dbReference type="InterPro" id="IPR050821">
    <property type="entry name" value="Cytosolic_carboxypeptidase"/>
</dbReference>
<dbReference type="PANTHER" id="PTHR12756:SF11">
    <property type="entry name" value="CYTOSOLIC CARBOXYPEPTIDASE 1"/>
    <property type="match status" value="1"/>
</dbReference>
<dbReference type="GO" id="GO:0006508">
    <property type="term" value="P:proteolysis"/>
    <property type="evidence" value="ECO:0007669"/>
    <property type="project" value="InterPro"/>
</dbReference>
<evidence type="ECO:0000256" key="3">
    <source>
        <dbReference type="PROSITE-ProRule" id="PRU01379"/>
    </source>
</evidence>
<name>A0A9W7AYI4_9STRA</name>
<dbReference type="GO" id="GO:0008270">
    <property type="term" value="F:zinc ion binding"/>
    <property type="evidence" value="ECO:0007669"/>
    <property type="project" value="InterPro"/>
</dbReference>
<evidence type="ECO:0000259" key="4">
    <source>
        <dbReference type="PROSITE" id="PS52035"/>
    </source>
</evidence>
<feature type="domain" description="Peptidase M14" evidence="4">
    <location>
        <begin position="153"/>
        <end position="428"/>
    </location>
</feature>
<comment type="cofactor">
    <cofactor evidence="1">
        <name>Zn(2+)</name>
        <dbReference type="ChEBI" id="CHEBI:29105"/>
    </cofactor>
</comment>
<keyword evidence="6" id="KW-1185">Reference proteome</keyword>
<dbReference type="AlphaFoldDB" id="A0A9W7AYI4"/>
<evidence type="ECO:0000313" key="6">
    <source>
        <dbReference type="Proteomes" id="UP001165085"/>
    </source>
</evidence>
<proteinExistence type="inferred from homology"/>
<organism evidence="5 6">
    <name type="scientific">Triparma strigata</name>
    <dbReference type="NCBI Taxonomy" id="1606541"/>
    <lineage>
        <taxon>Eukaryota</taxon>
        <taxon>Sar</taxon>
        <taxon>Stramenopiles</taxon>
        <taxon>Ochrophyta</taxon>
        <taxon>Bolidophyceae</taxon>
        <taxon>Parmales</taxon>
        <taxon>Triparmaceae</taxon>
        <taxon>Triparma</taxon>
    </lineage>
</organism>
<sequence>MSALSKSKKTFPKIPAPAPLSGPVAISSNFCGGNIVHVKTVVDSPTKCRVELHVDQDPYTELEDTIHSQWFYFKSNVMDPILGGPDKASAEVTVDYVITNANRVAYPSAWPGSSVCVSVNGKKSWERKTKTDYNKEEGTLSWQHVHRQYEEGTYFSFFEPYTLDRHIDLVDRCRATRGVNVSVIGRSLENRHIELITVGNGPLKCWINHRQHPGETQAEFFAEGLLTRLCGLDDFGAVDGLTHKARQAFTFYIVPNMNPDGSAHGYLRCNAGGANLNREWADTGDYKAPTLERSPEVYYVLKKMDEVGVDCFADIHGDEEMPFNFIAGAEGCTNWGPRLRGLQGAFLGAYCRANSDMQKEVSYDPEDPNGANMAVCSNQIASRFDCLGITLEMPYKDCYTCPDPERGFTGGRCARLGMNIVDAFMHVKDWLRTEEPFWDDLGADDQYVRPKEEWEGKATMMGQE</sequence>
<dbReference type="Gene3D" id="2.60.40.3120">
    <property type="match status" value="1"/>
</dbReference>
<dbReference type="PROSITE" id="PS52035">
    <property type="entry name" value="PEPTIDASE_M14"/>
    <property type="match status" value="1"/>
</dbReference>
<dbReference type="InterPro" id="IPR000834">
    <property type="entry name" value="Peptidase_M14"/>
</dbReference>
<dbReference type="PANTHER" id="PTHR12756">
    <property type="entry name" value="CYTOSOLIC CARBOXYPEPTIDASE"/>
    <property type="match status" value="1"/>
</dbReference>
<dbReference type="SUPFAM" id="SSF53187">
    <property type="entry name" value="Zn-dependent exopeptidases"/>
    <property type="match status" value="1"/>
</dbReference>
<dbReference type="Proteomes" id="UP001165085">
    <property type="component" value="Unassembled WGS sequence"/>
</dbReference>
<evidence type="ECO:0000256" key="2">
    <source>
        <dbReference type="ARBA" id="ARBA00005988"/>
    </source>
</evidence>
<dbReference type="CDD" id="cd06234">
    <property type="entry name" value="M14_PaCCP-like"/>
    <property type="match status" value="1"/>
</dbReference>
<reference evidence="6" key="1">
    <citation type="journal article" date="2023" name="Commun. Biol.">
        <title>Genome analysis of Parmales, the sister group of diatoms, reveals the evolutionary specialization of diatoms from phago-mixotrophs to photoautotrophs.</title>
        <authorList>
            <person name="Ban H."/>
            <person name="Sato S."/>
            <person name="Yoshikawa S."/>
            <person name="Yamada K."/>
            <person name="Nakamura Y."/>
            <person name="Ichinomiya M."/>
            <person name="Sato N."/>
            <person name="Blanc-Mathieu R."/>
            <person name="Endo H."/>
            <person name="Kuwata A."/>
            <person name="Ogata H."/>
        </authorList>
    </citation>
    <scope>NUCLEOTIDE SEQUENCE [LARGE SCALE GENOMIC DNA]</scope>
    <source>
        <strain evidence="6">NIES 3701</strain>
    </source>
</reference>
<dbReference type="InterPro" id="IPR040626">
    <property type="entry name" value="Pepdidase_M14_N"/>
</dbReference>
<dbReference type="GO" id="GO:0004181">
    <property type="term" value="F:metallocarboxypeptidase activity"/>
    <property type="evidence" value="ECO:0007669"/>
    <property type="project" value="InterPro"/>
</dbReference>
<dbReference type="Pfam" id="PF00246">
    <property type="entry name" value="Peptidase_M14"/>
    <property type="match status" value="1"/>
</dbReference>
<dbReference type="Pfam" id="PF18027">
    <property type="entry name" value="Pepdidase_M14_N"/>
    <property type="match status" value="1"/>
</dbReference>
<protein>
    <recommendedName>
        <fullName evidence="4">Peptidase M14 domain-containing protein</fullName>
    </recommendedName>
</protein>
<feature type="active site" description="Proton donor/acceptor" evidence="3">
    <location>
        <position position="392"/>
    </location>
</feature>
<evidence type="ECO:0000313" key="5">
    <source>
        <dbReference type="EMBL" id="GMH76734.1"/>
    </source>
</evidence>
<comment type="caution">
    <text evidence="5">The sequence shown here is derived from an EMBL/GenBank/DDBJ whole genome shotgun (WGS) entry which is preliminary data.</text>
</comment>
<dbReference type="Gene3D" id="3.40.630.10">
    <property type="entry name" value="Zn peptidases"/>
    <property type="match status" value="1"/>
</dbReference>
<comment type="similarity">
    <text evidence="2 3">Belongs to the peptidase M14 family.</text>
</comment>
<dbReference type="EMBL" id="BRXY01000200">
    <property type="protein sequence ID" value="GMH76734.1"/>
    <property type="molecule type" value="Genomic_DNA"/>
</dbReference>
<evidence type="ECO:0000256" key="1">
    <source>
        <dbReference type="ARBA" id="ARBA00001947"/>
    </source>
</evidence>